<dbReference type="SMART" id="SM00225">
    <property type="entry name" value="BTB"/>
    <property type="match status" value="1"/>
</dbReference>
<dbReference type="SMART" id="SM00384">
    <property type="entry name" value="AT_hook"/>
    <property type="match status" value="2"/>
</dbReference>
<dbReference type="PROSITE" id="PS50157">
    <property type="entry name" value="ZINC_FINGER_C2H2_2"/>
    <property type="match status" value="2"/>
</dbReference>
<evidence type="ECO:0000259" key="13">
    <source>
        <dbReference type="PROSITE" id="PS50097"/>
    </source>
</evidence>
<feature type="domain" description="BTB" evidence="13">
    <location>
        <begin position="30"/>
        <end position="95"/>
    </location>
</feature>
<dbReference type="GO" id="GO:0003677">
    <property type="term" value="F:DNA binding"/>
    <property type="evidence" value="ECO:0007669"/>
    <property type="project" value="UniProtKB-KW"/>
</dbReference>
<evidence type="ECO:0000256" key="7">
    <source>
        <dbReference type="ARBA" id="ARBA00023015"/>
    </source>
</evidence>
<gene>
    <name evidence="16" type="ORF">GEV33_010058</name>
</gene>
<name>A0A8J6HDM3_TENMO</name>
<feature type="compositionally biased region" description="Basic and acidic residues" evidence="12">
    <location>
        <begin position="466"/>
        <end position="487"/>
    </location>
</feature>
<dbReference type="Gene3D" id="6.10.140.2220">
    <property type="match status" value="1"/>
</dbReference>
<dbReference type="SUPFAM" id="SSF82199">
    <property type="entry name" value="SET domain"/>
    <property type="match status" value="1"/>
</dbReference>
<evidence type="ECO:0000313" key="17">
    <source>
        <dbReference type="Proteomes" id="UP000719412"/>
    </source>
</evidence>
<reference evidence="16" key="2">
    <citation type="submission" date="2021-08" db="EMBL/GenBank/DDBJ databases">
        <authorList>
            <person name="Eriksson T."/>
        </authorList>
    </citation>
    <scope>NUCLEOTIDE SEQUENCE</scope>
    <source>
        <strain evidence="16">Stoneville</strain>
        <tissue evidence="16">Whole head</tissue>
    </source>
</reference>
<feature type="domain" description="CCHC-type" evidence="15">
    <location>
        <begin position="796"/>
        <end position="811"/>
    </location>
</feature>
<dbReference type="PROSITE" id="PS50097">
    <property type="entry name" value="BTB"/>
    <property type="match status" value="1"/>
</dbReference>
<evidence type="ECO:0000256" key="1">
    <source>
        <dbReference type="ARBA" id="ARBA00004123"/>
    </source>
</evidence>
<evidence type="ECO:0000256" key="4">
    <source>
        <dbReference type="ARBA" id="ARBA00022737"/>
    </source>
</evidence>
<feature type="domain" description="C2H2-type" evidence="14">
    <location>
        <begin position="231"/>
        <end position="258"/>
    </location>
</feature>
<keyword evidence="5 11" id="KW-0863">Zinc-finger</keyword>
<dbReference type="Gene3D" id="1.10.220.160">
    <property type="match status" value="1"/>
</dbReference>
<feature type="region of interest" description="Disordered" evidence="12">
    <location>
        <begin position="317"/>
        <end position="359"/>
    </location>
</feature>
<dbReference type="FunFam" id="4.10.60.10:FF:000091">
    <property type="entry name" value="Zinc finger CCHC-type-containing 9"/>
    <property type="match status" value="1"/>
</dbReference>
<keyword evidence="10" id="KW-0539">Nucleus</keyword>
<dbReference type="PROSITE" id="PS00028">
    <property type="entry name" value="ZINC_FINGER_C2H2_1"/>
    <property type="match status" value="2"/>
</dbReference>
<dbReference type="SMART" id="SM00343">
    <property type="entry name" value="ZnF_C2HC"/>
    <property type="match status" value="4"/>
</dbReference>
<dbReference type="SMART" id="SM00355">
    <property type="entry name" value="ZnF_C2H2"/>
    <property type="match status" value="2"/>
</dbReference>
<accession>A0A8J6HDM3</accession>
<feature type="compositionally biased region" description="Polar residues" evidence="12">
    <location>
        <begin position="511"/>
        <end position="529"/>
    </location>
</feature>
<protein>
    <submittedName>
        <fullName evidence="16">Uncharacterized protein</fullName>
    </submittedName>
</protein>
<evidence type="ECO:0000256" key="5">
    <source>
        <dbReference type="ARBA" id="ARBA00022771"/>
    </source>
</evidence>
<evidence type="ECO:0000256" key="10">
    <source>
        <dbReference type="ARBA" id="ARBA00023242"/>
    </source>
</evidence>
<feature type="region of interest" description="Disordered" evidence="12">
    <location>
        <begin position="115"/>
        <end position="214"/>
    </location>
</feature>
<dbReference type="Gene3D" id="3.30.160.60">
    <property type="entry name" value="Classic Zinc Finger"/>
    <property type="match status" value="2"/>
</dbReference>
<dbReference type="InterPro" id="IPR036236">
    <property type="entry name" value="Znf_C2H2_sf"/>
</dbReference>
<keyword evidence="3" id="KW-0479">Metal-binding</keyword>
<dbReference type="InterPro" id="IPR053010">
    <property type="entry name" value="SET_SmydA-8"/>
</dbReference>
<dbReference type="SUPFAM" id="SSF54695">
    <property type="entry name" value="POZ domain"/>
    <property type="match status" value="1"/>
</dbReference>
<dbReference type="GO" id="GO:0005634">
    <property type="term" value="C:nucleus"/>
    <property type="evidence" value="ECO:0007669"/>
    <property type="project" value="UniProtKB-SubCell"/>
</dbReference>
<dbReference type="FunFam" id="3.30.160.60:FF:000508">
    <property type="entry name" value="Myeloid zinc finger 1"/>
    <property type="match status" value="1"/>
</dbReference>
<dbReference type="Gene3D" id="3.30.710.10">
    <property type="entry name" value="Potassium Channel Kv1.1, Chain A"/>
    <property type="match status" value="1"/>
</dbReference>
<dbReference type="Proteomes" id="UP000719412">
    <property type="component" value="Unassembled WGS sequence"/>
</dbReference>
<dbReference type="PROSITE" id="PS50158">
    <property type="entry name" value="ZF_CCHC"/>
    <property type="match status" value="2"/>
</dbReference>
<dbReference type="EMBL" id="JABDTM020025823">
    <property type="protein sequence ID" value="KAH0812730.1"/>
    <property type="molecule type" value="Genomic_DNA"/>
</dbReference>
<dbReference type="SUPFAM" id="SSF57667">
    <property type="entry name" value="beta-beta-alpha zinc fingers"/>
    <property type="match status" value="1"/>
</dbReference>
<feature type="compositionally biased region" description="Polar residues" evidence="12">
    <location>
        <begin position="183"/>
        <end position="198"/>
    </location>
</feature>
<dbReference type="InterPro" id="IPR013087">
    <property type="entry name" value="Znf_C2H2_type"/>
</dbReference>
<feature type="region of interest" description="Disordered" evidence="12">
    <location>
        <begin position="573"/>
        <end position="730"/>
    </location>
</feature>
<sequence>MKSSVQFSPNKHLENISKMFKKLYNDEQLADVTLCCKDGTIKAHKLILATSSPYFHRIFTENNRDHPILIMHGVSYQNLHDLIELIYKGNVDVLPESLNPLYELAGEFQLSGISGVLRDESDKPSDKENPRTETSSHGRDTRYKGQKRVAVDYKDVDSKTESSAPPSKRVEKETNETAKKETVINTSEDVIQNCTNSESPERTPDAEELSPNKCGEEVPKLSAWAKKQRKFKCDLCPSSFKRSSHLTRHQLVHTGERPYACDQCDKAFSRHDKLKHHIRKTHEHDYETDYNMELSHGMVGSPPSPPLPFVISHVCSEANDESNAPNPPKRPRGRPRKYPVVQKPLIKRGRGRPRLNPVRTEVNGENYDITNLPYGDLEYLTMPLQDSVMIEPYVEIKTEKDDNNEESEKTNVEKKENDKEEPEQPELSPSPAHLKDLENRIAKIGESSNERVPEEATSWAEMKQQLLERNEEGRDLKKKQEVDKQRSENYKAFLQDVEKEQTKNIKWAEFPTNNGKKLAKNSNGTQDQVTSEKKKLSNKAVSEKRGAKRRLDEGEVGGDKKVVEDTSTEVLTKNKQKKLKNGLGLEQKRKKKKIEQETPDNETGVEEKCTKKKSLKVLAKKGGVKKNLNKEKSENDEKTQKVEENLTEEDLKKIEKKKARRQRQLEKRKLRKQESTSDSQPALRKQESTSDSQPAPRKQKSTSDSQPVKKKPPKVKDGKQPERRKQFQNRMIINGKEVDIAYVDGFPIKKEDAERIHQLRKQMISKGLPRSEIKITLKLERRKAEKAFAREKKKVCFNCRKSGHNLSDCPELGKELAETSGTGICFKCGSTEHTHFECKVVRGQEFKYAQCFICQEQGHIARQCPDNARGLYPKGGACRVCGDVTHLKKDCPKFQAQQEQLQQSVQIEAMTGDDNPDSLGCNSLYKVNKNELLGRYMVAATNIKQGQLIIKEPPILLCPQLGGPLVCFNCCAQIKKLQFCPDCVIAILCTPNCKGRLHDSRECATLKATSIKREDFITNPEMITPLRCLLWRRSDKELFERLLQLEGHLEARRDSQIWRRNRVNVESVLSRLKCIDEGDLKDEVVQRICGVIDVNTYDVRQPQRNRTGFNPGENLRGLYLTAAMMAHDCVANAHLAVDDDFVLHVHAAVDIPEGCPVYFNYTNVLQGTAERRCQLKDSKHFECHCSRCDDSTELGTEMSSLKCPRCHKGLIRPKTWQCSLCKRIYHNSLIKMTLMECRRRIDEIETLDIETLQRLLRKLSFTFHPHHYLVLEIEQNLVRLYAQSAATVKNLRRKIELCEKLLEIFRKIEPGISRIQAIAMYELHSAVANLAQKSFRDKEISKEEFVKKLLFAENTLKSSIKYLLYEPINSPEGRLAQNALSELKVLRLTIGNLQKDENTTQKKKCNKGKKKKT</sequence>
<dbReference type="PANTHER" id="PTHR46455">
    <property type="entry name" value="SET AND MYND DOMAIN CONTAINING, ARTHROPOD-SPECIFIC, MEMBER 4, ISOFORM A"/>
    <property type="match status" value="1"/>
</dbReference>
<dbReference type="Pfam" id="PF00651">
    <property type="entry name" value="BTB"/>
    <property type="match status" value="1"/>
</dbReference>
<dbReference type="InterPro" id="IPR046341">
    <property type="entry name" value="SET_dom_sf"/>
</dbReference>
<organism evidence="16 17">
    <name type="scientific">Tenebrio molitor</name>
    <name type="common">Yellow mealworm beetle</name>
    <dbReference type="NCBI Taxonomy" id="7067"/>
    <lineage>
        <taxon>Eukaryota</taxon>
        <taxon>Metazoa</taxon>
        <taxon>Ecdysozoa</taxon>
        <taxon>Arthropoda</taxon>
        <taxon>Hexapoda</taxon>
        <taxon>Insecta</taxon>
        <taxon>Pterygota</taxon>
        <taxon>Neoptera</taxon>
        <taxon>Endopterygota</taxon>
        <taxon>Coleoptera</taxon>
        <taxon>Polyphaga</taxon>
        <taxon>Cucujiformia</taxon>
        <taxon>Tenebrionidae</taxon>
        <taxon>Tenebrio</taxon>
    </lineage>
</organism>
<keyword evidence="8" id="KW-0238">DNA-binding</keyword>
<comment type="subcellular location">
    <subcellularLocation>
        <location evidence="1">Nucleus</location>
    </subcellularLocation>
</comment>
<evidence type="ECO:0000256" key="3">
    <source>
        <dbReference type="ARBA" id="ARBA00022723"/>
    </source>
</evidence>
<feature type="compositionally biased region" description="Basic and acidic residues" evidence="12">
    <location>
        <begin position="433"/>
        <end position="454"/>
    </location>
</feature>
<evidence type="ECO:0000313" key="16">
    <source>
        <dbReference type="EMBL" id="KAH0812730.1"/>
    </source>
</evidence>
<evidence type="ECO:0000259" key="14">
    <source>
        <dbReference type="PROSITE" id="PS50157"/>
    </source>
</evidence>
<dbReference type="InterPro" id="IPR011333">
    <property type="entry name" value="SKP1/BTB/POZ_sf"/>
</dbReference>
<keyword evidence="9" id="KW-0804">Transcription</keyword>
<feature type="compositionally biased region" description="Basic and acidic residues" evidence="12">
    <location>
        <begin position="117"/>
        <end position="160"/>
    </location>
</feature>
<evidence type="ECO:0000256" key="11">
    <source>
        <dbReference type="PROSITE-ProRule" id="PRU00042"/>
    </source>
</evidence>
<dbReference type="SUPFAM" id="SSF57756">
    <property type="entry name" value="Retrovirus zinc finger-like domains"/>
    <property type="match status" value="2"/>
</dbReference>
<feature type="compositionally biased region" description="Basic and acidic residues" evidence="12">
    <location>
        <begin position="628"/>
        <end position="653"/>
    </location>
</feature>
<comment type="caution">
    <text evidence="16">The sequence shown here is derived from an EMBL/GenBank/DDBJ whole genome shotgun (WGS) entry which is preliminary data.</text>
</comment>
<evidence type="ECO:0000256" key="8">
    <source>
        <dbReference type="ARBA" id="ARBA00023125"/>
    </source>
</evidence>
<keyword evidence="17" id="KW-1185">Reference proteome</keyword>
<dbReference type="CDD" id="cd20071">
    <property type="entry name" value="SET_SMYD"/>
    <property type="match status" value="1"/>
</dbReference>
<evidence type="ECO:0000256" key="9">
    <source>
        <dbReference type="ARBA" id="ARBA00023163"/>
    </source>
</evidence>
<feature type="compositionally biased region" description="Basic residues" evidence="12">
    <location>
        <begin position="610"/>
        <end position="624"/>
    </location>
</feature>
<dbReference type="InterPro" id="IPR036875">
    <property type="entry name" value="Znf_CCHC_sf"/>
</dbReference>
<feature type="compositionally biased region" description="Basic and acidic residues" evidence="12">
    <location>
        <begin position="663"/>
        <end position="675"/>
    </location>
</feature>
<proteinExistence type="inferred from homology"/>
<dbReference type="Pfam" id="PF00096">
    <property type="entry name" value="zf-C2H2"/>
    <property type="match status" value="2"/>
</dbReference>
<keyword evidence="4" id="KW-0677">Repeat</keyword>
<dbReference type="GO" id="GO:0042802">
    <property type="term" value="F:identical protein binding"/>
    <property type="evidence" value="ECO:0007669"/>
    <property type="project" value="UniProtKB-ARBA"/>
</dbReference>
<feature type="compositionally biased region" description="Basic and acidic residues" evidence="12">
    <location>
        <begin position="530"/>
        <end position="561"/>
    </location>
</feature>
<dbReference type="PANTHER" id="PTHR46455:SF6">
    <property type="entry name" value="RE22408P-RELATED"/>
    <property type="match status" value="1"/>
</dbReference>
<keyword evidence="7" id="KW-0805">Transcription regulation</keyword>
<dbReference type="GO" id="GO:0008270">
    <property type="term" value="F:zinc ion binding"/>
    <property type="evidence" value="ECO:0007669"/>
    <property type="project" value="UniProtKB-KW"/>
</dbReference>
<evidence type="ECO:0000256" key="2">
    <source>
        <dbReference type="ARBA" id="ARBA00006991"/>
    </source>
</evidence>
<feature type="compositionally biased region" description="Basic and acidic residues" evidence="12">
    <location>
        <begin position="168"/>
        <end position="182"/>
    </location>
</feature>
<dbReference type="CDD" id="cd18315">
    <property type="entry name" value="BTB_POZ_BAB-like"/>
    <property type="match status" value="1"/>
</dbReference>
<feature type="domain" description="C2H2-type" evidence="14">
    <location>
        <begin position="259"/>
        <end position="287"/>
    </location>
</feature>
<evidence type="ECO:0000259" key="15">
    <source>
        <dbReference type="PROSITE" id="PS50158"/>
    </source>
</evidence>
<feature type="compositionally biased region" description="Basic and acidic residues" evidence="12">
    <location>
        <begin position="397"/>
        <end position="418"/>
    </location>
</feature>
<dbReference type="Gene3D" id="4.10.60.10">
    <property type="entry name" value="Zinc finger, CCHC-type"/>
    <property type="match status" value="2"/>
</dbReference>
<evidence type="ECO:0000256" key="6">
    <source>
        <dbReference type="ARBA" id="ARBA00022833"/>
    </source>
</evidence>
<evidence type="ECO:0000256" key="12">
    <source>
        <dbReference type="SAM" id="MobiDB-lite"/>
    </source>
</evidence>
<feature type="compositionally biased region" description="Basic and acidic residues" evidence="12">
    <location>
        <begin position="714"/>
        <end position="725"/>
    </location>
</feature>
<feature type="region of interest" description="Disordered" evidence="12">
    <location>
        <begin position="397"/>
        <end position="487"/>
    </location>
</feature>
<reference evidence="16" key="1">
    <citation type="journal article" date="2020" name="J Insects Food Feed">
        <title>The yellow mealworm (Tenebrio molitor) genome: a resource for the emerging insects as food and feed industry.</title>
        <authorList>
            <person name="Eriksson T."/>
            <person name="Andere A."/>
            <person name="Kelstrup H."/>
            <person name="Emery V."/>
            <person name="Picard C."/>
        </authorList>
    </citation>
    <scope>NUCLEOTIDE SEQUENCE</scope>
    <source>
        <strain evidence="16">Stoneville</strain>
        <tissue evidence="16">Whole head</tissue>
    </source>
</reference>
<dbReference type="Gene3D" id="2.170.270.10">
    <property type="entry name" value="SET domain"/>
    <property type="match status" value="1"/>
</dbReference>
<dbReference type="FunFam" id="3.30.160.60:FF:000145">
    <property type="entry name" value="Zinc finger protein 574"/>
    <property type="match status" value="1"/>
</dbReference>
<comment type="similarity">
    <text evidence="2">Belongs to the krueppel C2H2-type zinc-finger protein family.</text>
</comment>
<dbReference type="Pfam" id="PF00098">
    <property type="entry name" value="zf-CCHC"/>
    <property type="match status" value="1"/>
</dbReference>
<feature type="domain" description="CCHC-type" evidence="15">
    <location>
        <begin position="851"/>
        <end position="866"/>
    </location>
</feature>
<dbReference type="InterPro" id="IPR000210">
    <property type="entry name" value="BTB/POZ_dom"/>
</dbReference>
<keyword evidence="6" id="KW-0862">Zinc</keyword>
<dbReference type="InterPro" id="IPR001878">
    <property type="entry name" value="Znf_CCHC"/>
</dbReference>
<feature type="region of interest" description="Disordered" evidence="12">
    <location>
        <begin position="505"/>
        <end position="561"/>
    </location>
</feature>
<dbReference type="InterPro" id="IPR017956">
    <property type="entry name" value="AT_hook_DNA-bd_motif"/>
</dbReference>